<dbReference type="AlphaFoldDB" id="Q335P2"/>
<evidence type="ECO:0000256" key="2">
    <source>
        <dbReference type="ARBA" id="ARBA00022801"/>
    </source>
</evidence>
<dbReference type="InterPro" id="IPR002018">
    <property type="entry name" value="CarbesteraseB"/>
</dbReference>
<dbReference type="InterPro" id="IPR029058">
    <property type="entry name" value="AB_hydrolase_fold"/>
</dbReference>
<gene>
    <name evidence="4" type="primary">o23</name>
</gene>
<accession>Q335P2</accession>
<dbReference type="EC" id="3.1.1.1" evidence="4"/>
<dbReference type="GO" id="GO:0106435">
    <property type="term" value="F:carboxylesterase activity"/>
    <property type="evidence" value="ECO:0007669"/>
    <property type="project" value="UniProtKB-EC"/>
</dbReference>
<dbReference type="InterPro" id="IPR050654">
    <property type="entry name" value="AChE-related_enzymes"/>
</dbReference>
<dbReference type="EMBL" id="AJ811969">
    <property type="protein sequence ID" value="CAH19079.1"/>
    <property type="molecule type" value="Genomic_DNA"/>
</dbReference>
<evidence type="ECO:0000256" key="1">
    <source>
        <dbReference type="ARBA" id="ARBA00005964"/>
    </source>
</evidence>
<organism evidence="4">
    <name type="scientific">uncultured prokaryote</name>
    <dbReference type="NCBI Taxonomy" id="198431"/>
    <lineage>
        <taxon>unclassified sequences</taxon>
        <taxon>environmental samples</taxon>
    </lineage>
</organism>
<evidence type="ECO:0000313" key="4">
    <source>
        <dbReference type="EMBL" id="CAH19079.1"/>
    </source>
</evidence>
<dbReference type="PANTHER" id="PTHR43918">
    <property type="entry name" value="ACETYLCHOLINESTERASE"/>
    <property type="match status" value="1"/>
</dbReference>
<dbReference type="PROSITE" id="PS00122">
    <property type="entry name" value="CARBOXYLESTERASE_B_1"/>
    <property type="match status" value="1"/>
</dbReference>
<dbReference type="PANTHER" id="PTHR43918:SF4">
    <property type="entry name" value="CARBOXYLIC ESTER HYDROLASE"/>
    <property type="match status" value="1"/>
</dbReference>
<dbReference type="SUPFAM" id="SSF53474">
    <property type="entry name" value="alpha/beta-Hydrolases"/>
    <property type="match status" value="1"/>
</dbReference>
<comment type="similarity">
    <text evidence="1">Belongs to the type-B carboxylesterase/lipase family.</text>
</comment>
<proteinExistence type="inferred from homology"/>
<dbReference type="InterPro" id="IPR019826">
    <property type="entry name" value="Carboxylesterase_B_AS"/>
</dbReference>
<dbReference type="Gene3D" id="3.40.50.1820">
    <property type="entry name" value="alpha/beta hydrolase"/>
    <property type="match status" value="1"/>
</dbReference>
<protein>
    <submittedName>
        <fullName evidence="4">Ester hydrolase</fullName>
        <ecNumber evidence="4">3.1.1.1</ecNumber>
    </submittedName>
</protein>
<dbReference type="ESTHER" id="9zzzz-q335p2">
    <property type="family name" value="Carb_B_Bacteria"/>
</dbReference>
<dbReference type="Pfam" id="PF00135">
    <property type="entry name" value="COesterase"/>
    <property type="match status" value="1"/>
</dbReference>
<reference evidence="4" key="1">
    <citation type="journal article" date="2005" name="Chem. Biol.">
        <title>Microbial enzymes mined from the Urania deep-sea hypersaline anoxic basin.</title>
        <authorList>
            <person name="Ferrer M."/>
            <person name="Golyshina O.V."/>
            <person name="Chernikova T.N."/>
            <person name="Khachane A.N."/>
            <person name="Martins Dos Santos V.A."/>
            <person name="Yakimov M.M."/>
            <person name="Timmis K.N."/>
            <person name="Golyshin P.N."/>
        </authorList>
    </citation>
    <scope>NUCLEOTIDE SEQUENCE</scope>
</reference>
<name>Q335P2_9ZZZZ</name>
<evidence type="ECO:0000259" key="3">
    <source>
        <dbReference type="Pfam" id="PF00135"/>
    </source>
</evidence>
<feature type="domain" description="Carboxylesterase type B" evidence="3">
    <location>
        <begin position="22"/>
        <end position="494"/>
    </location>
</feature>
<keyword evidence="2 4" id="KW-0378">Hydrolase</keyword>
<sequence length="519" mass="58163">MSESVNKKITDGNYDKTLAVKCVNGTFVGKKTEGVIAYKGIPFVGQQPVGKLRWKAPVDVTPSNDVYEAYNYEKAPVQAPGDPAIENGMGEDCLYLNIWRADETVTEKKPVIVWIYGGGFEVGGTSDPQYDCHSLVKENPDVILVSLAYRVSFFGFMHLSHLSDGKDYQDAPNLGLLDQLMGLKWVHENIANFGGDPDNVTIWGESAGGASVTLLPLIKGSHQYFKRVIAQSGAPAQTRSEEQAIAITDHVMKELGCKTVADLLKVSAQEFADTWARLYGFYQVLGIRTFPERDGRCLPLNPWEAYANGAAKDITFLQGCNKDEMNTFLGSIGVDRWNAWANQRKAEKLIQLTDEEKALVESYCNDIQGESYEPTVRLFSQIMFQVPQIRLSEEQTKGGGKSYTYLFTPESSVPLIKCGHITELSALFNHPEITAFTGRAYDETFCKTMRKMWIQFAKTGNPSLTAEMSPDGKAKEWPLYDTEKKVMVLDEQNIHPAKESELKIVDWERTYFLTNYYMP</sequence>